<gene>
    <name evidence="3" type="ORF">TorRG33x02_124180</name>
</gene>
<feature type="coiled-coil region" evidence="1">
    <location>
        <begin position="253"/>
        <end position="281"/>
    </location>
</feature>
<feature type="domain" description="DUF2828" evidence="2">
    <location>
        <begin position="92"/>
        <end position="456"/>
    </location>
</feature>
<dbReference type="PANTHER" id="PTHR31373">
    <property type="entry name" value="OS06G0652100 PROTEIN"/>
    <property type="match status" value="1"/>
</dbReference>
<comment type="caution">
    <text evidence="3">The sequence shown here is derived from an EMBL/GenBank/DDBJ whole genome shotgun (WGS) entry which is preliminary data.</text>
</comment>
<protein>
    <recommendedName>
        <fullName evidence="2">DUF2828 domain-containing protein</fullName>
    </recommendedName>
</protein>
<sequence length="463" mass="52867">MIKPNPNLISSKLLHKSHTYLCKIISAKASFGRFRMAPPSLLGPPELYNSTPSHKSQAGTVTGAGAGDRFVDLMVANFNKTCLPERLPLGFTENQSPTFLTSGNPCLDFFFHVVPDTPSESLTQRLCLAWAHDPLTTLKLVCNLRGVRGTGKSDKEGFYTAAFWLHRYHPKTLASNVGSLADFGYFKDLPEILYRLLEGPDVRSVQKAEWQQRKGVKSRYRRGAGFRILGRKTKPKRSRRRIKSTVPREIRVLKEAERAKKEQERARVSREEKRIAMAKKVVDRYIRDPDFRFLYERVSDHFAECLKADIECLNYKDKPNNKISLAAKWCPSLDSSFDRSTLLCESIAKKVFPRESYPEYQGIEEAHYAYRVRDRLRKQVLVPLRKALELPEVYIGANQWNAIPYKRVASVAMRFYKDKFLKHDGERFGKYLEDVKQGKSKIAAGALLPHEIIESLYGGDDGG</sequence>
<dbReference type="OrthoDB" id="1149618at2759"/>
<dbReference type="PIRSF" id="PIRSF015417">
    <property type="entry name" value="T31B5_30_vWA"/>
    <property type="match status" value="1"/>
</dbReference>
<dbReference type="InterPro" id="IPR011205">
    <property type="entry name" value="UCP015417_vWA"/>
</dbReference>
<evidence type="ECO:0000256" key="1">
    <source>
        <dbReference type="SAM" id="Coils"/>
    </source>
</evidence>
<proteinExistence type="predicted"/>
<accession>A0A2P5F1Z9</accession>
<organism evidence="3 4">
    <name type="scientific">Trema orientale</name>
    <name type="common">Charcoal tree</name>
    <name type="synonym">Celtis orientalis</name>
    <dbReference type="NCBI Taxonomy" id="63057"/>
    <lineage>
        <taxon>Eukaryota</taxon>
        <taxon>Viridiplantae</taxon>
        <taxon>Streptophyta</taxon>
        <taxon>Embryophyta</taxon>
        <taxon>Tracheophyta</taxon>
        <taxon>Spermatophyta</taxon>
        <taxon>Magnoliopsida</taxon>
        <taxon>eudicotyledons</taxon>
        <taxon>Gunneridae</taxon>
        <taxon>Pentapetalae</taxon>
        <taxon>rosids</taxon>
        <taxon>fabids</taxon>
        <taxon>Rosales</taxon>
        <taxon>Cannabaceae</taxon>
        <taxon>Trema</taxon>
    </lineage>
</organism>
<evidence type="ECO:0000259" key="2">
    <source>
        <dbReference type="Pfam" id="PF11443"/>
    </source>
</evidence>
<dbReference type="Proteomes" id="UP000237000">
    <property type="component" value="Unassembled WGS sequence"/>
</dbReference>
<dbReference type="InParanoid" id="A0A2P5F1Z9"/>
<keyword evidence="1" id="KW-0175">Coiled coil</keyword>
<keyword evidence="4" id="KW-1185">Reference proteome</keyword>
<evidence type="ECO:0000313" key="4">
    <source>
        <dbReference type="Proteomes" id="UP000237000"/>
    </source>
</evidence>
<reference evidence="4" key="1">
    <citation type="submission" date="2016-06" db="EMBL/GenBank/DDBJ databases">
        <title>Parallel loss of symbiosis genes in relatives of nitrogen-fixing non-legume Parasponia.</title>
        <authorList>
            <person name="Van Velzen R."/>
            <person name="Holmer R."/>
            <person name="Bu F."/>
            <person name="Rutten L."/>
            <person name="Van Zeijl A."/>
            <person name="Liu W."/>
            <person name="Santuari L."/>
            <person name="Cao Q."/>
            <person name="Sharma T."/>
            <person name="Shen D."/>
            <person name="Roswanjaya Y."/>
            <person name="Wardhani T."/>
            <person name="Kalhor M.S."/>
            <person name="Jansen J."/>
            <person name="Van den Hoogen J."/>
            <person name="Gungor B."/>
            <person name="Hartog M."/>
            <person name="Hontelez J."/>
            <person name="Verver J."/>
            <person name="Yang W.-C."/>
            <person name="Schijlen E."/>
            <person name="Repin R."/>
            <person name="Schilthuizen M."/>
            <person name="Schranz E."/>
            <person name="Heidstra R."/>
            <person name="Miyata K."/>
            <person name="Fedorova E."/>
            <person name="Kohlen W."/>
            <person name="Bisseling T."/>
            <person name="Smit S."/>
            <person name="Geurts R."/>
        </authorList>
    </citation>
    <scope>NUCLEOTIDE SEQUENCE [LARGE SCALE GENOMIC DNA]</scope>
    <source>
        <strain evidence="4">cv. RG33-2</strain>
    </source>
</reference>
<name>A0A2P5F1Z9_TREOI</name>
<dbReference type="PANTHER" id="PTHR31373:SF17">
    <property type="entry name" value="OS06G0652100 PROTEIN"/>
    <property type="match status" value="1"/>
</dbReference>
<dbReference type="InterPro" id="IPR058580">
    <property type="entry name" value="DUF2828"/>
</dbReference>
<dbReference type="EMBL" id="JXTC01000071">
    <property type="protein sequence ID" value="PON91820.1"/>
    <property type="molecule type" value="Genomic_DNA"/>
</dbReference>
<dbReference type="AlphaFoldDB" id="A0A2P5F1Z9"/>
<evidence type="ECO:0000313" key="3">
    <source>
        <dbReference type="EMBL" id="PON91820.1"/>
    </source>
</evidence>
<dbReference type="Pfam" id="PF11443">
    <property type="entry name" value="DUF2828"/>
    <property type="match status" value="1"/>
</dbReference>